<dbReference type="EMBL" id="DYZA01000133">
    <property type="protein sequence ID" value="HJD97313.1"/>
    <property type="molecule type" value="Genomic_DNA"/>
</dbReference>
<gene>
    <name evidence="1" type="ORF">K8W16_06685</name>
</gene>
<proteinExistence type="predicted"/>
<evidence type="ECO:0000313" key="1">
    <source>
        <dbReference type="EMBL" id="HJD97313.1"/>
    </source>
</evidence>
<dbReference type="AlphaFoldDB" id="A0A921AWB3"/>
<name>A0A921AWB3_9BACT</name>
<sequence>MTDFLSPSRLVEFQRCGEAWRRRHLEEDFVPPSLPALVGRSVREAALTCLRRKKEQGAPPTPEEAADLAAEAYGRGLLQGVHLAPEDVSSAPALIGEGKDNAVALAGLFCRELLPSLSPLLAGEKVLLDLGLPLPVAVTLDCCTTEGALHGLATASRKWNADRAHASPAPALWPAALGKAAGMAPSRMAFDVLVSTRTPALQSVETTRSASDLALVLRQFRLMIASVGAGIFPPAAPESRQCSPRWCGYFYTCPHVPAPRRSLPPSFSARAFPG</sequence>
<protein>
    <submittedName>
        <fullName evidence="1">Uncharacterized protein</fullName>
    </submittedName>
</protein>
<organism evidence="1 2">
    <name type="scientific">Mailhella massiliensis</name>
    <dbReference type="NCBI Taxonomy" id="1903261"/>
    <lineage>
        <taxon>Bacteria</taxon>
        <taxon>Pseudomonadati</taxon>
        <taxon>Thermodesulfobacteriota</taxon>
        <taxon>Desulfovibrionia</taxon>
        <taxon>Desulfovibrionales</taxon>
        <taxon>Desulfovibrionaceae</taxon>
        <taxon>Mailhella</taxon>
    </lineage>
</organism>
<dbReference type="RefSeq" id="WP_304122313.1">
    <property type="nucleotide sequence ID" value="NZ_DYZA01000133.1"/>
</dbReference>
<reference evidence="1" key="2">
    <citation type="submission" date="2021-09" db="EMBL/GenBank/DDBJ databases">
        <authorList>
            <person name="Gilroy R."/>
        </authorList>
    </citation>
    <scope>NUCLEOTIDE SEQUENCE</scope>
    <source>
        <strain evidence="1">ChiGjej2B2-19336</strain>
    </source>
</reference>
<dbReference type="Proteomes" id="UP000698963">
    <property type="component" value="Unassembled WGS sequence"/>
</dbReference>
<comment type="caution">
    <text evidence="1">The sequence shown here is derived from an EMBL/GenBank/DDBJ whole genome shotgun (WGS) entry which is preliminary data.</text>
</comment>
<reference evidence="1" key="1">
    <citation type="journal article" date="2021" name="PeerJ">
        <title>Extensive microbial diversity within the chicken gut microbiome revealed by metagenomics and culture.</title>
        <authorList>
            <person name="Gilroy R."/>
            <person name="Ravi A."/>
            <person name="Getino M."/>
            <person name="Pursley I."/>
            <person name="Horton D.L."/>
            <person name="Alikhan N.F."/>
            <person name="Baker D."/>
            <person name="Gharbi K."/>
            <person name="Hall N."/>
            <person name="Watson M."/>
            <person name="Adriaenssens E.M."/>
            <person name="Foster-Nyarko E."/>
            <person name="Jarju S."/>
            <person name="Secka A."/>
            <person name="Antonio M."/>
            <person name="Oren A."/>
            <person name="Chaudhuri R.R."/>
            <person name="La Ragione R."/>
            <person name="Hildebrand F."/>
            <person name="Pallen M.J."/>
        </authorList>
    </citation>
    <scope>NUCLEOTIDE SEQUENCE</scope>
    <source>
        <strain evidence="1">ChiGjej2B2-19336</strain>
    </source>
</reference>
<accession>A0A921AWB3</accession>
<evidence type="ECO:0000313" key="2">
    <source>
        <dbReference type="Proteomes" id="UP000698963"/>
    </source>
</evidence>